<dbReference type="EMBL" id="SRIB01000010">
    <property type="protein sequence ID" value="TFZ39627.1"/>
    <property type="molecule type" value="Genomic_DNA"/>
</dbReference>
<feature type="domain" description="Glycosyl transferase family 1" evidence="1">
    <location>
        <begin position="208"/>
        <end position="328"/>
    </location>
</feature>
<dbReference type="SUPFAM" id="SSF53756">
    <property type="entry name" value="UDP-Glycosyltransferase/glycogen phosphorylase"/>
    <property type="match status" value="1"/>
</dbReference>
<dbReference type="PANTHER" id="PTHR45947">
    <property type="entry name" value="SULFOQUINOVOSYL TRANSFERASE SQD2"/>
    <property type="match status" value="1"/>
</dbReference>
<comment type="caution">
    <text evidence="3">The sequence shown here is derived from an EMBL/GenBank/DDBJ whole genome shotgun (WGS) entry which is preliminary data.</text>
</comment>
<evidence type="ECO:0000259" key="1">
    <source>
        <dbReference type="Pfam" id="PF00534"/>
    </source>
</evidence>
<dbReference type="RefSeq" id="WP_135271395.1">
    <property type="nucleotide sequence ID" value="NZ_SRIB01000010.1"/>
</dbReference>
<dbReference type="InterPro" id="IPR001296">
    <property type="entry name" value="Glyco_trans_1"/>
</dbReference>
<dbReference type="InterPro" id="IPR028098">
    <property type="entry name" value="Glyco_trans_4-like_N"/>
</dbReference>
<sequence>MKILHILAQFPGETGSGIYVNSLINEGKKKNHQQGLIAAIQEGLIYENNSLNYLNLVRFNTKEIPFKIVGMSDIMPYPSTTYKELDKKMLSDWMNAFEKSIIDALNNFNPDVIISHHLWILTSLVCRLKSNQKVIGICHGTDIRQMYYNPDYREFVVEGCRKLDFVLTLSSQEKFEVHDMYNIPKDKIEVIGAGYNSEYFYPPDARPSNESIKIIYAGKLSNSKGVPHLIMAFRNLKDKYEIDLSLAGNGSGEEKENILKMANENKVRYLGNLSQKNLGEVFRKSHIFVLPSFYEGLGLVTIEALACGLRAVVTNHSGIKEYLGEEINKSGMIEYVDLPPMSSVDVVSEEGEIIFIKSLEKGIESMIKKVLEGYNNFTAIDNNLKQLSWEHLFIKLEKILQKL</sequence>
<organism evidence="3 4">
    <name type="scientific">Soehngenia longivitae</name>
    <dbReference type="NCBI Taxonomy" id="2562294"/>
    <lineage>
        <taxon>Bacteria</taxon>
        <taxon>Bacillati</taxon>
        <taxon>Bacillota</taxon>
        <taxon>Tissierellia</taxon>
        <taxon>Tissierellales</taxon>
        <taxon>Tissierellaceae</taxon>
        <taxon>Soehngenia</taxon>
    </lineage>
</organism>
<evidence type="ECO:0000259" key="2">
    <source>
        <dbReference type="Pfam" id="PF13439"/>
    </source>
</evidence>
<name>A0A4Z0D265_9FIRM</name>
<protein>
    <submittedName>
        <fullName evidence="3">Glycosyltransferase</fullName>
    </submittedName>
</protein>
<dbReference type="CDD" id="cd03801">
    <property type="entry name" value="GT4_PimA-like"/>
    <property type="match status" value="1"/>
</dbReference>
<dbReference type="Gene3D" id="3.40.50.2000">
    <property type="entry name" value="Glycogen Phosphorylase B"/>
    <property type="match status" value="2"/>
</dbReference>
<dbReference type="OrthoDB" id="9804196at2"/>
<accession>A0A4Z0D265</accession>
<gene>
    <name evidence="3" type="ORF">E4100_07345</name>
</gene>
<proteinExistence type="predicted"/>
<dbReference type="GO" id="GO:0016757">
    <property type="term" value="F:glycosyltransferase activity"/>
    <property type="evidence" value="ECO:0007669"/>
    <property type="project" value="InterPro"/>
</dbReference>
<keyword evidence="3" id="KW-0808">Transferase</keyword>
<evidence type="ECO:0000313" key="4">
    <source>
        <dbReference type="Proteomes" id="UP000298381"/>
    </source>
</evidence>
<dbReference type="AlphaFoldDB" id="A0A4Z0D265"/>
<dbReference type="PANTHER" id="PTHR45947:SF3">
    <property type="entry name" value="SULFOQUINOVOSYL TRANSFERASE SQD2"/>
    <property type="match status" value="1"/>
</dbReference>
<dbReference type="InterPro" id="IPR050194">
    <property type="entry name" value="Glycosyltransferase_grp1"/>
</dbReference>
<evidence type="ECO:0000313" key="3">
    <source>
        <dbReference type="EMBL" id="TFZ39627.1"/>
    </source>
</evidence>
<feature type="domain" description="Glycosyltransferase subfamily 4-like N-terminal" evidence="2">
    <location>
        <begin position="92"/>
        <end position="197"/>
    </location>
</feature>
<dbReference type="Proteomes" id="UP000298381">
    <property type="component" value="Unassembled WGS sequence"/>
</dbReference>
<keyword evidence="4" id="KW-1185">Reference proteome</keyword>
<reference evidence="3 4" key="1">
    <citation type="submission" date="2019-03" db="EMBL/GenBank/DDBJ databases">
        <title>Draft genome sequence data and analysis of a Fermenting Bacterium, Soehngenia longevitae strain 1933PT, isolated from petroleum reservoir in Azerbaijan.</title>
        <authorList>
            <person name="Grouzdev D.S."/>
            <person name="Bidzhieva S.K."/>
            <person name="Sokolova D.S."/>
            <person name="Tourova T.P."/>
            <person name="Poltaraus A.B."/>
            <person name="Nazina T.N."/>
        </authorList>
    </citation>
    <scope>NUCLEOTIDE SEQUENCE [LARGE SCALE GENOMIC DNA]</scope>
    <source>
        <strain evidence="3 4">1933P</strain>
    </source>
</reference>
<dbReference type="Pfam" id="PF00534">
    <property type="entry name" value="Glycos_transf_1"/>
    <property type="match status" value="1"/>
</dbReference>
<dbReference type="Pfam" id="PF13439">
    <property type="entry name" value="Glyco_transf_4"/>
    <property type="match status" value="1"/>
</dbReference>